<feature type="region of interest" description="Disordered" evidence="1">
    <location>
        <begin position="1"/>
        <end position="20"/>
    </location>
</feature>
<proteinExistence type="predicted"/>
<dbReference type="EMBL" id="SRLO01000318">
    <property type="protein sequence ID" value="TNN61287.1"/>
    <property type="molecule type" value="Genomic_DNA"/>
</dbReference>
<sequence>MFLSGVERSHADAKRSRESEIQMSCKVQMTFALTSTRLTSFMTHAEVESARRRRERGGGRESEDVELLGLTPRLHCTALMEDITHLGQVETDPRCTDLLQLVLLQRGIKERSRL</sequence>
<dbReference type="AlphaFoldDB" id="A0A4Z2H5Y1"/>
<reference evidence="2 3" key="1">
    <citation type="submission" date="2019-03" db="EMBL/GenBank/DDBJ databases">
        <title>First draft genome of Liparis tanakae, snailfish: a comprehensive survey of snailfish specific genes.</title>
        <authorList>
            <person name="Kim W."/>
            <person name="Song I."/>
            <person name="Jeong J.-H."/>
            <person name="Kim D."/>
            <person name="Kim S."/>
            <person name="Ryu S."/>
            <person name="Song J.Y."/>
            <person name="Lee S.K."/>
        </authorList>
    </citation>
    <scope>NUCLEOTIDE SEQUENCE [LARGE SCALE GENOMIC DNA]</scope>
    <source>
        <tissue evidence="2">Muscle</tissue>
    </source>
</reference>
<keyword evidence="3" id="KW-1185">Reference proteome</keyword>
<feature type="compositionally biased region" description="Basic and acidic residues" evidence="1">
    <location>
        <begin position="7"/>
        <end position="20"/>
    </location>
</feature>
<evidence type="ECO:0000313" key="2">
    <source>
        <dbReference type="EMBL" id="TNN61287.1"/>
    </source>
</evidence>
<comment type="caution">
    <text evidence="2">The sequence shown here is derived from an EMBL/GenBank/DDBJ whole genome shotgun (WGS) entry which is preliminary data.</text>
</comment>
<evidence type="ECO:0000256" key="1">
    <source>
        <dbReference type="SAM" id="MobiDB-lite"/>
    </source>
</evidence>
<dbReference type="Proteomes" id="UP000314294">
    <property type="component" value="Unassembled WGS sequence"/>
</dbReference>
<feature type="compositionally biased region" description="Basic and acidic residues" evidence="1">
    <location>
        <begin position="45"/>
        <end position="62"/>
    </location>
</feature>
<evidence type="ECO:0000313" key="3">
    <source>
        <dbReference type="Proteomes" id="UP000314294"/>
    </source>
</evidence>
<name>A0A4Z2H5Y1_9TELE</name>
<organism evidence="2 3">
    <name type="scientific">Liparis tanakae</name>
    <name type="common">Tanaka's snailfish</name>
    <dbReference type="NCBI Taxonomy" id="230148"/>
    <lineage>
        <taxon>Eukaryota</taxon>
        <taxon>Metazoa</taxon>
        <taxon>Chordata</taxon>
        <taxon>Craniata</taxon>
        <taxon>Vertebrata</taxon>
        <taxon>Euteleostomi</taxon>
        <taxon>Actinopterygii</taxon>
        <taxon>Neopterygii</taxon>
        <taxon>Teleostei</taxon>
        <taxon>Neoteleostei</taxon>
        <taxon>Acanthomorphata</taxon>
        <taxon>Eupercaria</taxon>
        <taxon>Perciformes</taxon>
        <taxon>Cottioidei</taxon>
        <taxon>Cottales</taxon>
        <taxon>Liparidae</taxon>
        <taxon>Liparis</taxon>
    </lineage>
</organism>
<accession>A0A4Z2H5Y1</accession>
<gene>
    <name evidence="2" type="ORF">EYF80_028490</name>
</gene>
<protein>
    <submittedName>
        <fullName evidence="2">Uncharacterized protein</fullName>
    </submittedName>
</protein>
<feature type="region of interest" description="Disordered" evidence="1">
    <location>
        <begin position="44"/>
        <end position="64"/>
    </location>
</feature>